<dbReference type="SMART" id="SM01003">
    <property type="entry name" value="AlaDh_PNT_N"/>
    <property type="match status" value="1"/>
</dbReference>
<dbReference type="PIRSF" id="PIRSF000183">
    <property type="entry name" value="Alanine_dh"/>
    <property type="match status" value="1"/>
</dbReference>
<dbReference type="InterPro" id="IPR007886">
    <property type="entry name" value="AlaDH/PNT_N"/>
</dbReference>
<evidence type="ECO:0000259" key="6">
    <source>
        <dbReference type="SMART" id="SM01003"/>
    </source>
</evidence>
<dbReference type="InterPro" id="IPR008141">
    <property type="entry name" value="Ala_DH"/>
</dbReference>
<dbReference type="EMBL" id="UINC01059534">
    <property type="protein sequence ID" value="SVB83053.1"/>
    <property type="molecule type" value="Genomic_DNA"/>
</dbReference>
<sequence length="370" mass="39702">MIIGVPKEIKIDEYRVSLTPSGVHDLTANGHTVLVEGGAGEGSGLSDQLYENHGAHITERNEIFSRSEMIIKVKEPMPEEFDLLREGQILYTYLHLAPAPDLARALLDHKVIGIAYETVQLPDGSLPLLIPMSEVAGRMSIHEGSKYLERGNKGRGILLGGVPGVDPGHVVIFGGGVVGANAAKMAIGTGASVTLLDVNLSRLRYLDDVYGGRLKTLMSNRVNIIESLRTADLVVGAVLIPGARAPKLITKEMLSLMMPGSVIVDVGIDQGGVVETSRPTTHSDPIYVVDDIVHYCVANMPGAVARTSTFALTNATFPYALELAYKGFENALRENPALMKGLNVFNGHVTHPAVADAFDMECVSPEKLFK</sequence>
<dbReference type="NCBIfam" id="TIGR00518">
    <property type="entry name" value="alaDH"/>
    <property type="match status" value="1"/>
</dbReference>
<dbReference type="FunFam" id="3.40.50.720:FF:000049">
    <property type="entry name" value="Alanine dehydrogenase"/>
    <property type="match status" value="1"/>
</dbReference>
<dbReference type="SUPFAM" id="SSF52283">
    <property type="entry name" value="Formate/glycerate dehydrogenase catalytic domain-like"/>
    <property type="match status" value="1"/>
</dbReference>
<keyword evidence="4" id="KW-0520">NAD</keyword>
<protein>
    <recommendedName>
        <fullName evidence="2">alanine dehydrogenase</fullName>
        <ecNumber evidence="2">1.4.1.1</ecNumber>
    </recommendedName>
</protein>
<proteinExistence type="inferred from homology"/>
<dbReference type="Gene3D" id="3.40.50.720">
    <property type="entry name" value="NAD(P)-binding Rossmann-like Domain"/>
    <property type="match status" value="2"/>
</dbReference>
<dbReference type="GO" id="GO:0042853">
    <property type="term" value="P:L-alanine catabolic process"/>
    <property type="evidence" value="ECO:0007669"/>
    <property type="project" value="InterPro"/>
</dbReference>
<feature type="domain" description="Alanine dehydrogenase/pyridine nucleotide transhydrogenase N-terminal" evidence="6">
    <location>
        <begin position="4"/>
        <end position="136"/>
    </location>
</feature>
<dbReference type="AlphaFoldDB" id="A0A382H8G5"/>
<dbReference type="PANTHER" id="PTHR42795">
    <property type="entry name" value="ALANINE DEHYDROGENASE"/>
    <property type="match status" value="1"/>
</dbReference>
<dbReference type="SUPFAM" id="SSF51735">
    <property type="entry name" value="NAD(P)-binding Rossmann-fold domains"/>
    <property type="match status" value="1"/>
</dbReference>
<evidence type="ECO:0000259" key="5">
    <source>
        <dbReference type="SMART" id="SM01002"/>
    </source>
</evidence>
<accession>A0A382H8G5</accession>
<feature type="domain" description="Alanine dehydrogenase/pyridine nucleotide transhydrogenase NAD(H)-binding" evidence="5">
    <location>
        <begin position="148"/>
        <end position="296"/>
    </location>
</feature>
<dbReference type="Pfam" id="PF01262">
    <property type="entry name" value="AlaDh_PNT_C"/>
    <property type="match status" value="1"/>
</dbReference>
<dbReference type="PANTHER" id="PTHR42795:SF1">
    <property type="entry name" value="ALANINE DEHYDROGENASE"/>
    <property type="match status" value="1"/>
</dbReference>
<evidence type="ECO:0000313" key="7">
    <source>
        <dbReference type="EMBL" id="SVB83053.1"/>
    </source>
</evidence>
<dbReference type="EC" id="1.4.1.1" evidence="2"/>
<dbReference type="InterPro" id="IPR036291">
    <property type="entry name" value="NAD(P)-bd_dom_sf"/>
</dbReference>
<dbReference type="CDD" id="cd05305">
    <property type="entry name" value="L-AlaDH"/>
    <property type="match status" value="1"/>
</dbReference>
<name>A0A382H8G5_9ZZZZ</name>
<dbReference type="GO" id="GO:0000286">
    <property type="term" value="F:alanine dehydrogenase activity"/>
    <property type="evidence" value="ECO:0007669"/>
    <property type="project" value="UniProtKB-EC"/>
</dbReference>
<comment type="similarity">
    <text evidence="1">Belongs to the AlaDH/PNT family.</text>
</comment>
<keyword evidence="3" id="KW-0560">Oxidoreductase</keyword>
<dbReference type="GO" id="GO:0005886">
    <property type="term" value="C:plasma membrane"/>
    <property type="evidence" value="ECO:0007669"/>
    <property type="project" value="TreeGrafter"/>
</dbReference>
<dbReference type="Pfam" id="PF05222">
    <property type="entry name" value="AlaDh_PNT_N"/>
    <property type="match status" value="1"/>
</dbReference>
<evidence type="ECO:0000256" key="4">
    <source>
        <dbReference type="ARBA" id="ARBA00023027"/>
    </source>
</evidence>
<evidence type="ECO:0000256" key="3">
    <source>
        <dbReference type="ARBA" id="ARBA00023002"/>
    </source>
</evidence>
<dbReference type="SMART" id="SM01002">
    <property type="entry name" value="AlaDh_PNT_C"/>
    <property type="match status" value="1"/>
</dbReference>
<evidence type="ECO:0000256" key="2">
    <source>
        <dbReference type="ARBA" id="ARBA00012897"/>
    </source>
</evidence>
<organism evidence="7">
    <name type="scientific">marine metagenome</name>
    <dbReference type="NCBI Taxonomy" id="408172"/>
    <lineage>
        <taxon>unclassified sequences</taxon>
        <taxon>metagenomes</taxon>
        <taxon>ecological metagenomes</taxon>
    </lineage>
</organism>
<evidence type="ECO:0000256" key="1">
    <source>
        <dbReference type="ARBA" id="ARBA00005689"/>
    </source>
</evidence>
<dbReference type="InterPro" id="IPR007698">
    <property type="entry name" value="AlaDH/PNT_NAD(H)-bd"/>
</dbReference>
<reference evidence="7" key="1">
    <citation type="submission" date="2018-05" db="EMBL/GenBank/DDBJ databases">
        <authorList>
            <person name="Lanie J.A."/>
            <person name="Ng W.-L."/>
            <person name="Kazmierczak K.M."/>
            <person name="Andrzejewski T.M."/>
            <person name="Davidsen T.M."/>
            <person name="Wayne K.J."/>
            <person name="Tettelin H."/>
            <person name="Glass J.I."/>
            <person name="Rusch D."/>
            <person name="Podicherti R."/>
            <person name="Tsui H.-C.T."/>
            <person name="Winkler M.E."/>
        </authorList>
    </citation>
    <scope>NUCLEOTIDE SEQUENCE</scope>
</reference>
<gene>
    <name evidence="7" type="ORF">METZ01_LOCUS235907</name>
</gene>